<evidence type="ECO:0000256" key="3">
    <source>
        <dbReference type="ARBA" id="ARBA00022729"/>
    </source>
</evidence>
<dbReference type="Pfam" id="PF00149">
    <property type="entry name" value="Metallophos"/>
    <property type="match status" value="1"/>
</dbReference>
<evidence type="ECO:0000256" key="4">
    <source>
        <dbReference type="SAM" id="Coils"/>
    </source>
</evidence>
<dbReference type="PANTHER" id="PTHR11575:SF24">
    <property type="entry name" value="5'-NUCLEOTIDASE"/>
    <property type="match status" value="1"/>
</dbReference>
<keyword evidence="4" id="KW-0175">Coiled coil</keyword>
<dbReference type="InterPro" id="IPR006146">
    <property type="entry name" value="5'-Nucleotdase_CS"/>
</dbReference>
<protein>
    <submittedName>
        <fullName evidence="9">5'-nucleotidase</fullName>
    </submittedName>
</protein>
<dbReference type="STRING" id="796606.BMMGA3_15730"/>
<evidence type="ECO:0000256" key="2">
    <source>
        <dbReference type="ARBA" id="ARBA00022525"/>
    </source>
</evidence>
<reference evidence="9 10" key="1">
    <citation type="journal article" date="2015" name="BMC Genomics">
        <title>Transcriptome analysis of thermophilic methylotrophic Bacillus methanolicus MGA3 using RNA-sequencing provides detailed insights into its previously uncharted transcriptional landscape.</title>
        <authorList>
            <person name="Irla M."/>
            <person name="Neshat A."/>
            <person name="Brautaset T."/>
            <person name="Ruckert C."/>
            <person name="Kalinowski J."/>
            <person name="Wendisch V.F."/>
        </authorList>
    </citation>
    <scope>NUCLEOTIDE SEQUENCE [LARGE SCALE GENOMIC DNA]</scope>
    <source>
        <strain evidence="10">MGA3 / ATCC 53907</strain>
    </source>
</reference>
<dbReference type="Gene3D" id="3.90.780.10">
    <property type="entry name" value="5'-Nucleotidase, C-terminal domain"/>
    <property type="match status" value="1"/>
</dbReference>
<dbReference type="PRINTS" id="PR01607">
    <property type="entry name" value="APYRASEFAMLY"/>
</dbReference>
<feature type="coiled-coil region" evidence="4">
    <location>
        <begin position="78"/>
        <end position="105"/>
    </location>
</feature>
<feature type="signal peptide" evidence="5">
    <location>
        <begin position="1"/>
        <end position="32"/>
    </location>
</feature>
<proteinExistence type="predicted"/>
<keyword evidence="10" id="KW-1185">Reference proteome</keyword>
<dbReference type="InterPro" id="IPR004843">
    <property type="entry name" value="Calcineurin-like_PHP"/>
</dbReference>
<evidence type="ECO:0000259" key="8">
    <source>
        <dbReference type="Pfam" id="PF18058"/>
    </source>
</evidence>
<feature type="domain" description="SbsC C-terminal" evidence="8">
    <location>
        <begin position="53"/>
        <end position="190"/>
    </location>
</feature>
<evidence type="ECO:0000259" key="6">
    <source>
        <dbReference type="Pfam" id="PF00149"/>
    </source>
</evidence>
<dbReference type="PROSITE" id="PS00785">
    <property type="entry name" value="5_NUCLEOTIDASE_1"/>
    <property type="match status" value="1"/>
</dbReference>
<feature type="domain" description="5'-Nucleotidase C-terminal" evidence="7">
    <location>
        <begin position="973"/>
        <end position="1134"/>
    </location>
</feature>
<keyword evidence="3 5" id="KW-0732">Signal</keyword>
<dbReference type="InterPro" id="IPR006179">
    <property type="entry name" value="5_nucleotidase/apyrase"/>
</dbReference>
<dbReference type="PANTHER" id="PTHR11575">
    <property type="entry name" value="5'-NUCLEOTIDASE-RELATED"/>
    <property type="match status" value="1"/>
</dbReference>
<dbReference type="GO" id="GO:0016788">
    <property type="term" value="F:hydrolase activity, acting on ester bonds"/>
    <property type="evidence" value="ECO:0007669"/>
    <property type="project" value="InterPro"/>
</dbReference>
<sequence length="1244" mass="133750">MRKKKTKKLAISIAAMAAVAANAVAVSNPAQAAAASNAEKLVVKAEKLAGSLKWQVSYEYRKKAFPKNELDYPNMKLFNEVKAALKAAREEVKKLKGKEREVFEARLSQNVQVYVDRAISYIDAVSAGKKIEAKTNTLRQLISSNIINAKTETAYHDLTKEIRRQSPVFSKVYGVSTRSAFFETYMKPAQQVKDTALYPISIKIATDRLDTALKENKLDQAIYHKNRIEKLLSDGLKLGVLKENSTLLKSVLAYVNPVKSQFDKRFVVFNANSTAADKPTTFGGTATEVKKYDQTIIIIAGKDQYIKLANAEVNGNIIIKGNETGAGTVYLENVKVNKVNNQGGAIVVDDVADHSLHQKNVTAEELKVNDANGANIVAEEGTKIKTLNLTETAGTKGTLILDSKEKGAYEVVSIGTKGSEPSKGVELKGDFSNTKVEVTGEGSQVKITKDTVVKEIEAKTATKIEAEQGSKVQAINLVAEKAGQKIELKGDLKEATVTVKNANAQIVVAKDTVVKEIKKDSSVTGSIEVTNNGTIQTSTGVTVINKDGGKTGSGGTTDNSGGTVVIPPDTTAPTVSLVSGNQITLGDDIVVRMNELGTVYLVPSNETPSNKSALETLVTNGNARKAAVSAINTDIKISTTGLTSGTYKVYAVDIAGNVSNPTEIVTLTPFELTIMHTNDTHAHLDNIARRITAIKQVRQAHPNSLLLDAGDVFTGTLYFNEFNGLADLEFMNLAKYDAMTFGNHEFDKGTATLANFVKDAKFPFVSANVDFSKDANLKARFNNSVSSNPENGQIYNGIIKKVNGEKIGIFGLTTAETEVISSPGDDVVFENYIEEAKEAVKAFEAQGVNKIIALTHIGFDDGGGDNDLTLAKEVEGIDIIVGGHSHTTLAKPVVDTTGEEPTIIVQANEYSKYLGTLDVEFDKNGKVIGHDGKLIDIDKKVNNAYELQDDPEAAQILATKYKPKVEEKQNTIVGQAAVDLIGGNPPARVGETNLGNLITDAMLAKAKTINPNTVIALQNGGGIRATVPAGNITLAKILEVMPFGNSLGIMRLTGAEIKEALEFSVKDVPKPFGGFLQVSGMKFTYDSRKLVGERVLTVEVNEGGKYVPLDPSKTYVVATNTFTAKGGDGYTMFEKAYKEGRVSEPGYVDWEMFKDYITAQPNQTVNPSVEGRIVDVATAIMPVNAADFSGTAESPKVHNGNVSVDVTGVSKLEYATVKGDLYLKGNTDIVLDHVTVEGETYFID</sequence>
<dbReference type="GO" id="GO:0000166">
    <property type="term" value="F:nucleotide binding"/>
    <property type="evidence" value="ECO:0007669"/>
    <property type="project" value="InterPro"/>
</dbReference>
<gene>
    <name evidence="9" type="ORF">BMMGA3_15730</name>
</gene>
<dbReference type="FunFam" id="3.90.780.10:FF:000004">
    <property type="entry name" value="UDP-sugar hydrolase, putative"/>
    <property type="match status" value="1"/>
</dbReference>
<dbReference type="InterPro" id="IPR029052">
    <property type="entry name" value="Metallo-depent_PP-like"/>
</dbReference>
<dbReference type="EMBL" id="CP007739">
    <property type="protein sequence ID" value="AIE61499.1"/>
    <property type="molecule type" value="Genomic_DNA"/>
</dbReference>
<evidence type="ECO:0000256" key="5">
    <source>
        <dbReference type="SAM" id="SignalP"/>
    </source>
</evidence>
<dbReference type="InterPro" id="IPR008334">
    <property type="entry name" value="5'-Nucleotdase_C"/>
</dbReference>
<comment type="subcellular location">
    <subcellularLocation>
        <location evidence="1">Secreted</location>
    </subcellularLocation>
</comment>
<dbReference type="Pfam" id="PF02872">
    <property type="entry name" value="5_nucleotid_C"/>
    <property type="match status" value="1"/>
</dbReference>
<dbReference type="Gene3D" id="3.60.21.10">
    <property type="match status" value="1"/>
</dbReference>
<accession>A0A068LUT0</accession>
<keyword evidence="2" id="KW-0964">Secreted</keyword>
<evidence type="ECO:0000256" key="1">
    <source>
        <dbReference type="ARBA" id="ARBA00004613"/>
    </source>
</evidence>
<evidence type="ECO:0000313" key="9">
    <source>
        <dbReference type="EMBL" id="AIE61499.1"/>
    </source>
</evidence>
<dbReference type="AlphaFoldDB" id="A0A068LUT0"/>
<feature type="domain" description="Calcineurin-like phosphoesterase" evidence="6">
    <location>
        <begin position="673"/>
        <end position="887"/>
    </location>
</feature>
<dbReference type="Pfam" id="PF18058">
    <property type="entry name" value="SbsC_C"/>
    <property type="match status" value="1"/>
</dbReference>
<dbReference type="GO" id="GO:0046872">
    <property type="term" value="F:metal ion binding"/>
    <property type="evidence" value="ECO:0007669"/>
    <property type="project" value="InterPro"/>
</dbReference>
<dbReference type="Gene3D" id="1.20.58.780">
    <property type="match status" value="1"/>
</dbReference>
<evidence type="ECO:0000313" key="10">
    <source>
        <dbReference type="Proteomes" id="UP000027602"/>
    </source>
</evidence>
<organism evidence="9 10">
    <name type="scientific">Bacillus methanolicus (strain MGA3 / ATCC 53907)</name>
    <dbReference type="NCBI Taxonomy" id="796606"/>
    <lineage>
        <taxon>Bacteria</taxon>
        <taxon>Bacillati</taxon>
        <taxon>Bacillota</taxon>
        <taxon>Bacilli</taxon>
        <taxon>Bacillales</taxon>
        <taxon>Bacillaceae</taxon>
        <taxon>Bacillus</taxon>
    </lineage>
</organism>
<dbReference type="HOGENOM" id="CLU_266347_0_0_9"/>
<evidence type="ECO:0000259" key="7">
    <source>
        <dbReference type="Pfam" id="PF02872"/>
    </source>
</evidence>
<dbReference type="Proteomes" id="UP000027602">
    <property type="component" value="Chromosome"/>
</dbReference>
<dbReference type="InterPro" id="IPR041378">
    <property type="entry name" value="S-layer_SbsC_C"/>
</dbReference>
<name>A0A068LUT0_BACMM</name>
<dbReference type="KEGG" id="bmet:BMMGA3_15730"/>
<dbReference type="SUPFAM" id="SSF56300">
    <property type="entry name" value="Metallo-dependent phosphatases"/>
    <property type="match status" value="1"/>
</dbReference>
<feature type="chain" id="PRO_5001653381" evidence="5">
    <location>
        <begin position="33"/>
        <end position="1244"/>
    </location>
</feature>
<dbReference type="GO" id="GO:0005576">
    <property type="term" value="C:extracellular region"/>
    <property type="evidence" value="ECO:0007669"/>
    <property type="project" value="UniProtKB-SubCell"/>
</dbReference>
<dbReference type="RefSeq" id="WP_259674472.1">
    <property type="nucleotide sequence ID" value="NZ_CP007739.1"/>
</dbReference>
<dbReference type="eggNOG" id="COG0737">
    <property type="taxonomic scope" value="Bacteria"/>
</dbReference>
<dbReference type="InterPro" id="IPR036907">
    <property type="entry name" value="5'-Nucleotdase_C_sf"/>
</dbReference>
<dbReference type="SUPFAM" id="SSF55816">
    <property type="entry name" value="5'-nucleotidase (syn. UDP-sugar hydrolase), C-terminal domain"/>
    <property type="match status" value="1"/>
</dbReference>
<dbReference type="GO" id="GO:0009166">
    <property type="term" value="P:nucleotide catabolic process"/>
    <property type="evidence" value="ECO:0007669"/>
    <property type="project" value="InterPro"/>
</dbReference>